<sequence>MGHYCVFCHLDAPVFMHLCVPHSSNDDRF</sequence>
<reference evidence="1" key="2">
    <citation type="journal article" date="2015" name="Fish Shellfish Immunol.">
        <title>Early steps in the European eel (Anguilla anguilla)-Vibrio vulnificus interaction in the gills: Role of the RtxA13 toxin.</title>
        <authorList>
            <person name="Callol A."/>
            <person name="Pajuelo D."/>
            <person name="Ebbesson L."/>
            <person name="Teles M."/>
            <person name="MacKenzie S."/>
            <person name="Amaro C."/>
        </authorList>
    </citation>
    <scope>NUCLEOTIDE SEQUENCE</scope>
</reference>
<evidence type="ECO:0000313" key="1">
    <source>
        <dbReference type="EMBL" id="JAH77246.1"/>
    </source>
</evidence>
<organism evidence="1">
    <name type="scientific">Anguilla anguilla</name>
    <name type="common">European freshwater eel</name>
    <name type="synonym">Muraena anguilla</name>
    <dbReference type="NCBI Taxonomy" id="7936"/>
    <lineage>
        <taxon>Eukaryota</taxon>
        <taxon>Metazoa</taxon>
        <taxon>Chordata</taxon>
        <taxon>Craniata</taxon>
        <taxon>Vertebrata</taxon>
        <taxon>Euteleostomi</taxon>
        <taxon>Actinopterygii</taxon>
        <taxon>Neopterygii</taxon>
        <taxon>Teleostei</taxon>
        <taxon>Anguilliformes</taxon>
        <taxon>Anguillidae</taxon>
        <taxon>Anguilla</taxon>
    </lineage>
</organism>
<name>A0A0E9VGX7_ANGAN</name>
<proteinExistence type="predicted"/>
<protein>
    <submittedName>
        <fullName evidence="1">Uncharacterized protein</fullName>
    </submittedName>
</protein>
<dbReference type="EMBL" id="GBXM01031331">
    <property type="protein sequence ID" value="JAH77246.1"/>
    <property type="molecule type" value="Transcribed_RNA"/>
</dbReference>
<reference evidence="1" key="1">
    <citation type="submission" date="2014-11" db="EMBL/GenBank/DDBJ databases">
        <authorList>
            <person name="Amaro Gonzalez C."/>
        </authorList>
    </citation>
    <scope>NUCLEOTIDE SEQUENCE</scope>
</reference>
<dbReference type="AlphaFoldDB" id="A0A0E9VGX7"/>
<accession>A0A0E9VGX7</accession>